<sequence length="74" mass="8013">MPIFSYISFEPDHTDPTRQKYNPALLGINGPRVTIEISIPDELMKYLTENSLPVPSPIVGSGLVDTGASITALL</sequence>
<dbReference type="PROSITE" id="PS00141">
    <property type="entry name" value="ASP_PROTEASE"/>
    <property type="match status" value="1"/>
</dbReference>
<dbReference type="AlphaFoldDB" id="A0A953M3Q9"/>
<reference evidence="1" key="2">
    <citation type="submission" date="2021-08" db="EMBL/GenBank/DDBJ databases">
        <authorList>
            <person name="Dalcin Martins P."/>
        </authorList>
    </citation>
    <scope>NUCLEOTIDE SEQUENCE</scope>
    <source>
        <strain evidence="1">MAG_39</strain>
    </source>
</reference>
<dbReference type="EMBL" id="JAIOIV010000151">
    <property type="protein sequence ID" value="MBZ0158420.1"/>
    <property type="molecule type" value="Genomic_DNA"/>
</dbReference>
<evidence type="ECO:0000313" key="2">
    <source>
        <dbReference type="Proteomes" id="UP000705867"/>
    </source>
</evidence>
<accession>A0A953M3Q9</accession>
<organism evidence="1 2">
    <name type="scientific">Candidatus Nitrobium versatile</name>
    <dbReference type="NCBI Taxonomy" id="2884831"/>
    <lineage>
        <taxon>Bacteria</taxon>
        <taxon>Pseudomonadati</taxon>
        <taxon>Nitrospirota</taxon>
        <taxon>Nitrospiria</taxon>
        <taxon>Nitrospirales</taxon>
        <taxon>Nitrospiraceae</taxon>
        <taxon>Candidatus Nitrobium</taxon>
    </lineage>
</organism>
<dbReference type="GO" id="GO:0006508">
    <property type="term" value="P:proteolysis"/>
    <property type="evidence" value="ECO:0007669"/>
    <property type="project" value="InterPro"/>
</dbReference>
<reference evidence="1" key="1">
    <citation type="journal article" date="2021" name="bioRxiv">
        <title>Unraveling nitrogen, sulfur and carbon metabolic pathways and microbial community transcriptional responses to substrate deprivation and toxicity stresses in a bioreactor mimicking anoxic brackish coastal sediment conditions.</title>
        <authorList>
            <person name="Martins P.D."/>
            <person name="Echeveste M.J."/>
            <person name="Arshad A."/>
            <person name="Kurth J."/>
            <person name="Ouboter H."/>
            <person name="Jetten M.S.M."/>
            <person name="Welte C.U."/>
        </authorList>
    </citation>
    <scope>NUCLEOTIDE SEQUENCE</scope>
    <source>
        <strain evidence="1">MAG_39</strain>
    </source>
</reference>
<proteinExistence type="predicted"/>
<gene>
    <name evidence="1" type="ORF">K8I29_19655</name>
</gene>
<comment type="caution">
    <text evidence="1">The sequence shown here is derived from an EMBL/GenBank/DDBJ whole genome shotgun (WGS) entry which is preliminary data.</text>
</comment>
<dbReference type="GO" id="GO:0004190">
    <property type="term" value="F:aspartic-type endopeptidase activity"/>
    <property type="evidence" value="ECO:0007669"/>
    <property type="project" value="InterPro"/>
</dbReference>
<name>A0A953M3Q9_9BACT</name>
<dbReference type="Proteomes" id="UP000705867">
    <property type="component" value="Unassembled WGS sequence"/>
</dbReference>
<dbReference type="InterPro" id="IPR001969">
    <property type="entry name" value="Aspartic_peptidase_AS"/>
</dbReference>
<evidence type="ECO:0000313" key="1">
    <source>
        <dbReference type="EMBL" id="MBZ0158420.1"/>
    </source>
</evidence>
<protein>
    <submittedName>
        <fullName evidence="1">Uncharacterized protein</fullName>
    </submittedName>
</protein>